<dbReference type="Proteomes" id="UP000037069">
    <property type="component" value="Unassembled WGS sequence"/>
</dbReference>
<name>A0A0L0C7M2_LUCCU</name>
<gene>
    <name evidence="1" type="ORF">FF38_02781</name>
</gene>
<reference evidence="1 2" key="1">
    <citation type="journal article" date="2015" name="Nat. Commun.">
        <title>Lucilia cuprina genome unlocks parasitic fly biology to underpin future interventions.</title>
        <authorList>
            <person name="Anstead C.A."/>
            <person name="Korhonen P.K."/>
            <person name="Young N.D."/>
            <person name="Hall R.S."/>
            <person name="Jex A.R."/>
            <person name="Murali S.C."/>
            <person name="Hughes D.S."/>
            <person name="Lee S.F."/>
            <person name="Perry T."/>
            <person name="Stroehlein A.J."/>
            <person name="Ansell B.R."/>
            <person name="Breugelmans B."/>
            <person name="Hofmann A."/>
            <person name="Qu J."/>
            <person name="Dugan S."/>
            <person name="Lee S.L."/>
            <person name="Chao H."/>
            <person name="Dinh H."/>
            <person name="Han Y."/>
            <person name="Doddapaneni H.V."/>
            <person name="Worley K.C."/>
            <person name="Muzny D.M."/>
            <person name="Ioannidis P."/>
            <person name="Waterhouse R.M."/>
            <person name="Zdobnov E.M."/>
            <person name="James P.J."/>
            <person name="Bagnall N.H."/>
            <person name="Kotze A.C."/>
            <person name="Gibbs R.A."/>
            <person name="Richards S."/>
            <person name="Batterham P."/>
            <person name="Gasser R.B."/>
        </authorList>
    </citation>
    <scope>NUCLEOTIDE SEQUENCE [LARGE SCALE GENOMIC DNA]</scope>
    <source>
        <strain evidence="1 2">LS</strain>
        <tissue evidence="1">Full body</tissue>
    </source>
</reference>
<dbReference type="EMBL" id="JRES01000804">
    <property type="protein sequence ID" value="KNC28262.1"/>
    <property type="molecule type" value="Genomic_DNA"/>
</dbReference>
<keyword evidence="2" id="KW-1185">Reference proteome</keyword>
<comment type="caution">
    <text evidence="1">The sequence shown here is derived from an EMBL/GenBank/DDBJ whole genome shotgun (WGS) entry which is preliminary data.</text>
</comment>
<protein>
    <submittedName>
        <fullName evidence="1">Uncharacterized protein</fullName>
    </submittedName>
</protein>
<evidence type="ECO:0000313" key="2">
    <source>
        <dbReference type="Proteomes" id="UP000037069"/>
    </source>
</evidence>
<sequence>MEKDTDSYVSSDDNTTTDLETLQYLKDNDTNLESLNKYPNVKRLFFKYNTCLPCSAPVSLLVE</sequence>
<accession>A0A0L0C7M2</accession>
<organism evidence="1 2">
    <name type="scientific">Lucilia cuprina</name>
    <name type="common">Green bottle fly</name>
    <name type="synonym">Australian sheep blowfly</name>
    <dbReference type="NCBI Taxonomy" id="7375"/>
    <lineage>
        <taxon>Eukaryota</taxon>
        <taxon>Metazoa</taxon>
        <taxon>Ecdysozoa</taxon>
        <taxon>Arthropoda</taxon>
        <taxon>Hexapoda</taxon>
        <taxon>Insecta</taxon>
        <taxon>Pterygota</taxon>
        <taxon>Neoptera</taxon>
        <taxon>Endopterygota</taxon>
        <taxon>Diptera</taxon>
        <taxon>Brachycera</taxon>
        <taxon>Muscomorpha</taxon>
        <taxon>Oestroidea</taxon>
        <taxon>Calliphoridae</taxon>
        <taxon>Luciliinae</taxon>
        <taxon>Lucilia</taxon>
    </lineage>
</organism>
<dbReference type="AlphaFoldDB" id="A0A0L0C7M2"/>
<evidence type="ECO:0000313" key="1">
    <source>
        <dbReference type="EMBL" id="KNC28262.1"/>
    </source>
</evidence>
<proteinExistence type="predicted"/>